<dbReference type="InterPro" id="IPR036388">
    <property type="entry name" value="WH-like_DNA-bd_sf"/>
</dbReference>
<sequence>MGDSEAADGSIDAGQTTPMASESDLAALYPEWYPRLYRYFRANGCLQSVAHELVQDSFAAALRGLAGYRGDALLSTWLWAIGKRVLLAHWRHQQLPEVSDEAAQSRAELISFEASHLSVQDDCVRRGFARFAQQHPEQAEALYLAYVEGWSHADLGQKLGRSEHAATVYLADCRAKLQPFLRDCNDC</sequence>
<keyword evidence="5" id="KW-0804">Transcription</keyword>
<feature type="domain" description="RNA polymerase sigma factor 70 region 4 type 2" evidence="7">
    <location>
        <begin position="136"/>
        <end position="177"/>
    </location>
</feature>
<gene>
    <name evidence="8" type="ORF">RQP53_20410</name>
</gene>
<keyword evidence="9" id="KW-1185">Reference proteome</keyword>
<dbReference type="Proteomes" id="UP001246372">
    <property type="component" value="Unassembled WGS sequence"/>
</dbReference>
<dbReference type="Gene3D" id="1.10.1740.10">
    <property type="match status" value="1"/>
</dbReference>
<dbReference type="InterPro" id="IPR007627">
    <property type="entry name" value="RNA_pol_sigma70_r2"/>
</dbReference>
<evidence type="ECO:0000259" key="7">
    <source>
        <dbReference type="Pfam" id="PF08281"/>
    </source>
</evidence>
<dbReference type="Pfam" id="PF04542">
    <property type="entry name" value="Sigma70_r2"/>
    <property type="match status" value="1"/>
</dbReference>
<dbReference type="InterPro" id="IPR013324">
    <property type="entry name" value="RNA_pol_sigma_r3/r4-like"/>
</dbReference>
<dbReference type="PANTHER" id="PTHR43133:SF8">
    <property type="entry name" value="RNA POLYMERASE SIGMA FACTOR HI_1459-RELATED"/>
    <property type="match status" value="1"/>
</dbReference>
<evidence type="ECO:0000256" key="5">
    <source>
        <dbReference type="ARBA" id="ARBA00023163"/>
    </source>
</evidence>
<dbReference type="InterPro" id="IPR013325">
    <property type="entry name" value="RNA_pol_sigma_r2"/>
</dbReference>
<evidence type="ECO:0000313" key="8">
    <source>
        <dbReference type="EMBL" id="MDT9001651.1"/>
    </source>
</evidence>
<dbReference type="SUPFAM" id="SSF88659">
    <property type="entry name" value="Sigma3 and sigma4 domains of RNA polymerase sigma factors"/>
    <property type="match status" value="1"/>
</dbReference>
<keyword evidence="2" id="KW-0805">Transcription regulation</keyword>
<comment type="caution">
    <text evidence="8">The sequence shown here is derived from an EMBL/GenBank/DDBJ whole genome shotgun (WGS) entry which is preliminary data.</text>
</comment>
<dbReference type="PANTHER" id="PTHR43133">
    <property type="entry name" value="RNA POLYMERASE ECF-TYPE SIGMA FACTO"/>
    <property type="match status" value="1"/>
</dbReference>
<evidence type="ECO:0000256" key="1">
    <source>
        <dbReference type="ARBA" id="ARBA00010641"/>
    </source>
</evidence>
<dbReference type="RefSeq" id="WP_315652533.1">
    <property type="nucleotide sequence ID" value="NZ_JAVXZY010000010.1"/>
</dbReference>
<dbReference type="Pfam" id="PF08281">
    <property type="entry name" value="Sigma70_r4_2"/>
    <property type="match status" value="1"/>
</dbReference>
<accession>A0ABU3PI32</accession>
<evidence type="ECO:0000256" key="3">
    <source>
        <dbReference type="ARBA" id="ARBA00023082"/>
    </source>
</evidence>
<evidence type="ECO:0000313" key="9">
    <source>
        <dbReference type="Proteomes" id="UP001246372"/>
    </source>
</evidence>
<keyword evidence="4" id="KW-0238">DNA-binding</keyword>
<name>A0ABU3PI32_9BURK</name>
<proteinExistence type="inferred from homology"/>
<reference evidence="8" key="1">
    <citation type="submission" date="2023-09" db="EMBL/GenBank/DDBJ databases">
        <title>Paucibacter sp. APW11 Genome sequencing and assembly.</title>
        <authorList>
            <person name="Kim I."/>
        </authorList>
    </citation>
    <scope>NUCLEOTIDE SEQUENCE</scope>
    <source>
        <strain evidence="8">APW11</strain>
    </source>
</reference>
<feature type="domain" description="RNA polymerase sigma-70 region 2" evidence="6">
    <location>
        <begin position="29"/>
        <end position="94"/>
    </location>
</feature>
<dbReference type="SUPFAM" id="SSF88946">
    <property type="entry name" value="Sigma2 domain of RNA polymerase sigma factors"/>
    <property type="match status" value="1"/>
</dbReference>
<evidence type="ECO:0000256" key="2">
    <source>
        <dbReference type="ARBA" id="ARBA00023015"/>
    </source>
</evidence>
<organism evidence="8 9">
    <name type="scientific">Roseateles aquae</name>
    <dbReference type="NCBI Taxonomy" id="3077235"/>
    <lineage>
        <taxon>Bacteria</taxon>
        <taxon>Pseudomonadati</taxon>
        <taxon>Pseudomonadota</taxon>
        <taxon>Betaproteobacteria</taxon>
        <taxon>Burkholderiales</taxon>
        <taxon>Sphaerotilaceae</taxon>
        <taxon>Roseateles</taxon>
    </lineage>
</organism>
<keyword evidence="3" id="KW-0731">Sigma factor</keyword>
<dbReference type="Gene3D" id="1.10.10.10">
    <property type="entry name" value="Winged helix-like DNA-binding domain superfamily/Winged helix DNA-binding domain"/>
    <property type="match status" value="1"/>
</dbReference>
<protein>
    <submittedName>
        <fullName evidence="8">RNA polymerase sigma factor</fullName>
    </submittedName>
</protein>
<dbReference type="InterPro" id="IPR039425">
    <property type="entry name" value="RNA_pol_sigma-70-like"/>
</dbReference>
<evidence type="ECO:0000259" key="6">
    <source>
        <dbReference type="Pfam" id="PF04542"/>
    </source>
</evidence>
<dbReference type="InterPro" id="IPR013249">
    <property type="entry name" value="RNA_pol_sigma70_r4_t2"/>
</dbReference>
<comment type="similarity">
    <text evidence="1">Belongs to the sigma-70 factor family. ECF subfamily.</text>
</comment>
<evidence type="ECO:0000256" key="4">
    <source>
        <dbReference type="ARBA" id="ARBA00023125"/>
    </source>
</evidence>
<dbReference type="EMBL" id="JAVXZY010000010">
    <property type="protein sequence ID" value="MDT9001651.1"/>
    <property type="molecule type" value="Genomic_DNA"/>
</dbReference>